<feature type="non-terminal residue" evidence="1">
    <location>
        <position position="68"/>
    </location>
</feature>
<dbReference type="Proteomes" id="UP000789366">
    <property type="component" value="Unassembled WGS sequence"/>
</dbReference>
<comment type="caution">
    <text evidence="1">The sequence shown here is derived from an EMBL/GenBank/DDBJ whole genome shotgun (WGS) entry which is preliminary data.</text>
</comment>
<accession>A0ACA9RHR7</accession>
<evidence type="ECO:0000313" key="1">
    <source>
        <dbReference type="EMBL" id="CAG8793349.1"/>
    </source>
</evidence>
<organism evidence="1 2">
    <name type="scientific">Cetraspora pellucida</name>
    <dbReference type="NCBI Taxonomy" id="1433469"/>
    <lineage>
        <taxon>Eukaryota</taxon>
        <taxon>Fungi</taxon>
        <taxon>Fungi incertae sedis</taxon>
        <taxon>Mucoromycota</taxon>
        <taxon>Glomeromycotina</taxon>
        <taxon>Glomeromycetes</taxon>
        <taxon>Diversisporales</taxon>
        <taxon>Gigasporaceae</taxon>
        <taxon>Cetraspora</taxon>
    </lineage>
</organism>
<proteinExistence type="predicted"/>
<reference evidence="1" key="1">
    <citation type="submission" date="2021-06" db="EMBL/GenBank/DDBJ databases">
        <authorList>
            <person name="Kallberg Y."/>
            <person name="Tangrot J."/>
            <person name="Rosling A."/>
        </authorList>
    </citation>
    <scope>NUCLEOTIDE SEQUENCE</scope>
    <source>
        <strain evidence="1">28 12/20/2015</strain>
    </source>
</reference>
<keyword evidence="2" id="KW-1185">Reference proteome</keyword>
<dbReference type="EMBL" id="CAJVPW010071390">
    <property type="protein sequence ID" value="CAG8793349.1"/>
    <property type="molecule type" value="Genomic_DNA"/>
</dbReference>
<feature type="non-terminal residue" evidence="1">
    <location>
        <position position="1"/>
    </location>
</feature>
<sequence length="68" mass="7739">TEKDKIESQVIHYLSEDFLVGIPTHDYIVIENNKGLTTIFKNALSKHQDILFMAVDVEESTEFINGQA</sequence>
<protein>
    <submittedName>
        <fullName evidence="1">11915_t:CDS:1</fullName>
    </submittedName>
</protein>
<evidence type="ECO:0000313" key="2">
    <source>
        <dbReference type="Proteomes" id="UP000789366"/>
    </source>
</evidence>
<name>A0ACA9RHR7_9GLOM</name>
<gene>
    <name evidence="1" type="ORF">SPELUC_LOCUS17426</name>
</gene>